<sequence>MSVMKLLDPGSQMLCDSPEDSSNDSRPHSQLLMGLLSPNPSDVPSMLKFIYNRELTGLGEYLKIFANVWWSTNGTLNVRHRHHLNSPAAAEFIYNRVEGRKFPV</sequence>
<feature type="region of interest" description="Disordered" evidence="1">
    <location>
        <begin position="1"/>
        <end position="30"/>
    </location>
</feature>
<evidence type="ECO:0000256" key="1">
    <source>
        <dbReference type="SAM" id="MobiDB-lite"/>
    </source>
</evidence>
<dbReference type="AlphaFoldDB" id="E9GLZ5"/>
<dbReference type="OrthoDB" id="10326284at2759"/>
<organism evidence="2 3">
    <name type="scientific">Daphnia pulex</name>
    <name type="common">Water flea</name>
    <dbReference type="NCBI Taxonomy" id="6669"/>
    <lineage>
        <taxon>Eukaryota</taxon>
        <taxon>Metazoa</taxon>
        <taxon>Ecdysozoa</taxon>
        <taxon>Arthropoda</taxon>
        <taxon>Crustacea</taxon>
        <taxon>Branchiopoda</taxon>
        <taxon>Diplostraca</taxon>
        <taxon>Cladocera</taxon>
        <taxon>Anomopoda</taxon>
        <taxon>Daphniidae</taxon>
        <taxon>Daphnia</taxon>
    </lineage>
</organism>
<protein>
    <submittedName>
        <fullName evidence="2">Uncharacterized protein</fullName>
    </submittedName>
</protein>
<name>E9GLZ5_DAPPU</name>
<accession>E9GLZ5</accession>
<dbReference type="Proteomes" id="UP000000305">
    <property type="component" value="Unassembled WGS sequence"/>
</dbReference>
<proteinExistence type="predicted"/>
<evidence type="ECO:0000313" key="3">
    <source>
        <dbReference type="Proteomes" id="UP000000305"/>
    </source>
</evidence>
<reference evidence="2 3" key="1">
    <citation type="journal article" date="2011" name="Science">
        <title>The ecoresponsive genome of Daphnia pulex.</title>
        <authorList>
            <person name="Colbourne J.K."/>
            <person name="Pfrender M.E."/>
            <person name="Gilbert D."/>
            <person name="Thomas W.K."/>
            <person name="Tucker A."/>
            <person name="Oakley T.H."/>
            <person name="Tokishita S."/>
            <person name="Aerts A."/>
            <person name="Arnold G.J."/>
            <person name="Basu M.K."/>
            <person name="Bauer D.J."/>
            <person name="Caceres C.E."/>
            <person name="Carmel L."/>
            <person name="Casola C."/>
            <person name="Choi J.H."/>
            <person name="Detter J.C."/>
            <person name="Dong Q."/>
            <person name="Dusheyko S."/>
            <person name="Eads B.D."/>
            <person name="Frohlich T."/>
            <person name="Geiler-Samerotte K.A."/>
            <person name="Gerlach D."/>
            <person name="Hatcher P."/>
            <person name="Jogdeo S."/>
            <person name="Krijgsveld J."/>
            <person name="Kriventseva E.V."/>
            <person name="Kultz D."/>
            <person name="Laforsch C."/>
            <person name="Lindquist E."/>
            <person name="Lopez J."/>
            <person name="Manak J.R."/>
            <person name="Muller J."/>
            <person name="Pangilinan J."/>
            <person name="Patwardhan R.P."/>
            <person name="Pitluck S."/>
            <person name="Pritham E.J."/>
            <person name="Rechtsteiner A."/>
            <person name="Rho M."/>
            <person name="Rogozin I.B."/>
            <person name="Sakarya O."/>
            <person name="Salamov A."/>
            <person name="Schaack S."/>
            <person name="Shapiro H."/>
            <person name="Shiga Y."/>
            <person name="Skalitzky C."/>
            <person name="Smith Z."/>
            <person name="Souvorov A."/>
            <person name="Sung W."/>
            <person name="Tang Z."/>
            <person name="Tsuchiya D."/>
            <person name="Tu H."/>
            <person name="Vos H."/>
            <person name="Wang M."/>
            <person name="Wolf Y.I."/>
            <person name="Yamagata H."/>
            <person name="Yamada T."/>
            <person name="Ye Y."/>
            <person name="Shaw J.R."/>
            <person name="Andrews J."/>
            <person name="Crease T.J."/>
            <person name="Tang H."/>
            <person name="Lucas S.M."/>
            <person name="Robertson H.M."/>
            <person name="Bork P."/>
            <person name="Koonin E.V."/>
            <person name="Zdobnov E.M."/>
            <person name="Grigoriev I.V."/>
            <person name="Lynch M."/>
            <person name="Boore J.L."/>
        </authorList>
    </citation>
    <scope>NUCLEOTIDE SEQUENCE [LARGE SCALE GENOMIC DNA]</scope>
</reference>
<evidence type="ECO:0000313" key="2">
    <source>
        <dbReference type="EMBL" id="EFX79599.1"/>
    </source>
</evidence>
<dbReference type="HOGENOM" id="CLU_2252718_0_0_1"/>
<gene>
    <name evidence="2" type="ORF">DAPPUDRAFT_244837</name>
</gene>
<keyword evidence="3" id="KW-1185">Reference proteome</keyword>
<dbReference type="EMBL" id="GL732551">
    <property type="protein sequence ID" value="EFX79599.1"/>
    <property type="molecule type" value="Genomic_DNA"/>
</dbReference>
<dbReference type="KEGG" id="dpx:DAPPUDRAFT_244837"/>
<dbReference type="InParanoid" id="E9GLZ5"/>